<dbReference type="EMBL" id="FONZ01000004">
    <property type="protein sequence ID" value="SFF28387.1"/>
    <property type="molecule type" value="Genomic_DNA"/>
</dbReference>
<evidence type="ECO:0000313" key="3">
    <source>
        <dbReference type="EMBL" id="SFF28387.1"/>
    </source>
</evidence>
<dbReference type="PANTHER" id="PTHR33392:SF6">
    <property type="entry name" value="POLYISOPRENYL-TEICHOIC ACID--PEPTIDOGLYCAN TEICHOIC ACID TRANSFERASE TAGU"/>
    <property type="match status" value="1"/>
</dbReference>
<keyword evidence="4" id="KW-1185">Reference proteome</keyword>
<evidence type="ECO:0000256" key="1">
    <source>
        <dbReference type="ARBA" id="ARBA00006068"/>
    </source>
</evidence>
<evidence type="ECO:0000313" key="4">
    <source>
        <dbReference type="Proteomes" id="UP000198520"/>
    </source>
</evidence>
<gene>
    <name evidence="3" type="ORF">SAMN04488035_2296</name>
</gene>
<dbReference type="AlphaFoldDB" id="A0A1I2HHM0"/>
<dbReference type="STRING" id="285351.SAMN04488035_2296"/>
<dbReference type="Proteomes" id="UP000198520">
    <property type="component" value="Unassembled WGS sequence"/>
</dbReference>
<comment type="similarity">
    <text evidence="1">Belongs to the LytR/CpsA/Psr (LCP) family.</text>
</comment>
<reference evidence="4" key="1">
    <citation type="submission" date="2016-10" db="EMBL/GenBank/DDBJ databases">
        <authorList>
            <person name="Varghese N."/>
            <person name="Submissions S."/>
        </authorList>
    </citation>
    <scope>NUCLEOTIDE SEQUENCE [LARGE SCALE GENOMIC DNA]</scope>
    <source>
        <strain evidence="4">DSM 19083</strain>
    </source>
</reference>
<evidence type="ECO:0000259" key="2">
    <source>
        <dbReference type="Pfam" id="PF03816"/>
    </source>
</evidence>
<feature type="domain" description="Cell envelope-related transcriptional attenuator" evidence="2">
    <location>
        <begin position="59"/>
        <end position="202"/>
    </location>
</feature>
<dbReference type="NCBIfam" id="TIGR00350">
    <property type="entry name" value="lytR_cpsA_psr"/>
    <property type="match status" value="1"/>
</dbReference>
<dbReference type="InterPro" id="IPR004474">
    <property type="entry name" value="LytR_CpsA_psr"/>
</dbReference>
<dbReference type="Gene3D" id="3.40.630.190">
    <property type="entry name" value="LCP protein"/>
    <property type="match status" value="1"/>
</dbReference>
<organism evidence="3 4">
    <name type="scientific">Flavimobilis marinus</name>
    <dbReference type="NCBI Taxonomy" id="285351"/>
    <lineage>
        <taxon>Bacteria</taxon>
        <taxon>Bacillati</taxon>
        <taxon>Actinomycetota</taxon>
        <taxon>Actinomycetes</taxon>
        <taxon>Micrococcales</taxon>
        <taxon>Jonesiaceae</taxon>
        <taxon>Flavimobilis</taxon>
    </lineage>
</organism>
<dbReference type="RefSeq" id="WP_229828851.1">
    <property type="nucleotide sequence ID" value="NZ_BNAN01000004.1"/>
</dbReference>
<dbReference type="Pfam" id="PF03816">
    <property type="entry name" value="LytR_cpsA_psr"/>
    <property type="match status" value="1"/>
</dbReference>
<sequence>MLLLVLAWPIGLLLWADGKITHVTALSGAADTAGTTYLLAGSDSRDDGAINEDGTEGARTDTIMLLHEPESGPTALISLPRDAYTDVPGHGPAKLNAAYAWGGPELLVASVEGLTGFTIDHYVEIGLGGVQGVVNAVGGVELCLDYDVNDKRSGLKWKSGCHTVKGKKALAFIRMRYADPEGDIGRAERQRQLVSKLVKQVASPGVLVNPAKQVSLIDAGLSSVAVDDDTGIIDMGRLALAFRAAGGPEGITGAPPIASLDYRPGGVGSTVLLDPDEAPGFFADIMAGSLPAGKVGEE</sequence>
<accession>A0A1I2HHM0</accession>
<dbReference type="InterPro" id="IPR050922">
    <property type="entry name" value="LytR/CpsA/Psr_CW_biosynth"/>
</dbReference>
<name>A0A1I2HHM0_9MICO</name>
<proteinExistence type="inferred from homology"/>
<protein>
    <submittedName>
        <fullName evidence="3">Transcriptional attenuator, LytR family</fullName>
    </submittedName>
</protein>
<dbReference type="PANTHER" id="PTHR33392">
    <property type="entry name" value="POLYISOPRENYL-TEICHOIC ACID--PEPTIDOGLYCAN TEICHOIC ACID TRANSFERASE TAGU"/>
    <property type="match status" value="1"/>
</dbReference>